<dbReference type="Gramene" id="KZM81201">
    <property type="protein sequence ID" value="KZM81201"/>
    <property type="gene ID" value="DCAR_031222"/>
</dbReference>
<dbReference type="AlphaFoldDB" id="A0A175YD88"/>
<reference evidence="1" key="2">
    <citation type="submission" date="2022-03" db="EMBL/GenBank/DDBJ databases">
        <title>Draft title - Genomic analysis of global carrot germplasm unveils the trajectory of domestication and the origin of high carotenoid orange carrot.</title>
        <authorList>
            <person name="Iorizzo M."/>
            <person name="Ellison S."/>
            <person name="Senalik D."/>
            <person name="Macko-Podgorni A."/>
            <person name="Grzebelus D."/>
            <person name="Bostan H."/>
            <person name="Rolling W."/>
            <person name="Curaba J."/>
            <person name="Simon P."/>
        </authorList>
    </citation>
    <scope>NUCLEOTIDE SEQUENCE</scope>
    <source>
        <tissue evidence="1">Leaf</tissue>
    </source>
</reference>
<protein>
    <submittedName>
        <fullName evidence="1">Uncharacterized protein</fullName>
    </submittedName>
</protein>
<evidence type="ECO:0000313" key="1">
    <source>
        <dbReference type="EMBL" id="WOG86095.1"/>
    </source>
</evidence>
<reference evidence="1" key="1">
    <citation type="journal article" date="2016" name="Nat. Genet.">
        <title>A high-quality carrot genome assembly provides new insights into carotenoid accumulation and asterid genome evolution.</title>
        <authorList>
            <person name="Iorizzo M."/>
            <person name="Ellison S."/>
            <person name="Senalik D."/>
            <person name="Zeng P."/>
            <person name="Satapoomin P."/>
            <person name="Huang J."/>
            <person name="Bowman M."/>
            <person name="Iovene M."/>
            <person name="Sanseverino W."/>
            <person name="Cavagnaro P."/>
            <person name="Yildiz M."/>
            <person name="Macko-Podgorni A."/>
            <person name="Moranska E."/>
            <person name="Grzebelus E."/>
            <person name="Grzebelus D."/>
            <person name="Ashrafi H."/>
            <person name="Zheng Z."/>
            <person name="Cheng S."/>
            <person name="Spooner D."/>
            <person name="Van Deynze A."/>
            <person name="Simon P."/>
        </authorList>
    </citation>
    <scope>NUCLEOTIDE SEQUENCE</scope>
    <source>
        <tissue evidence="1">Leaf</tissue>
    </source>
</reference>
<dbReference type="EMBL" id="CP093344">
    <property type="protein sequence ID" value="WOG86095.1"/>
    <property type="molecule type" value="Genomic_DNA"/>
</dbReference>
<proteinExistence type="predicted"/>
<gene>
    <name evidence="1" type="ORF">DCAR_0205293</name>
</gene>
<keyword evidence="2" id="KW-1185">Reference proteome</keyword>
<organism evidence="1 2">
    <name type="scientific">Daucus carota subsp. sativus</name>
    <name type="common">Carrot</name>
    <dbReference type="NCBI Taxonomy" id="79200"/>
    <lineage>
        <taxon>Eukaryota</taxon>
        <taxon>Viridiplantae</taxon>
        <taxon>Streptophyta</taxon>
        <taxon>Embryophyta</taxon>
        <taxon>Tracheophyta</taxon>
        <taxon>Spermatophyta</taxon>
        <taxon>Magnoliopsida</taxon>
        <taxon>eudicotyledons</taxon>
        <taxon>Gunneridae</taxon>
        <taxon>Pentapetalae</taxon>
        <taxon>asterids</taxon>
        <taxon>campanulids</taxon>
        <taxon>Apiales</taxon>
        <taxon>Apiaceae</taxon>
        <taxon>Apioideae</taxon>
        <taxon>Scandiceae</taxon>
        <taxon>Daucinae</taxon>
        <taxon>Daucus</taxon>
        <taxon>Daucus sect. Daucus</taxon>
    </lineage>
</organism>
<dbReference type="Gene3D" id="3.30.559.10">
    <property type="entry name" value="Chloramphenicol acetyltransferase-like domain"/>
    <property type="match status" value="1"/>
</dbReference>
<accession>A0A175YD88</accession>
<sequence length="103" mass="11562">MFLCYEKASDEDSGWIVAGWAKTSMEIALSEKPMLAGRLRTAEDGGLEIVLNDSGIKSLLMIKPIHTQMSFAPTLCTIYMQRTQNVRTRQRATILDHLTESQT</sequence>
<name>A0A175YD88_DAUCS</name>
<dbReference type="Proteomes" id="UP000077755">
    <property type="component" value="Chromosome 2"/>
</dbReference>
<evidence type="ECO:0000313" key="2">
    <source>
        <dbReference type="Proteomes" id="UP000077755"/>
    </source>
</evidence>
<dbReference type="InterPro" id="IPR023213">
    <property type="entry name" value="CAT-like_dom_sf"/>
</dbReference>